<proteinExistence type="predicted"/>
<reference evidence="1 2" key="1">
    <citation type="submission" date="2024-04" db="EMBL/GenBank/DDBJ databases">
        <title>Genome assembly C_amara_ONT_v2.</title>
        <authorList>
            <person name="Yant L."/>
            <person name="Moore C."/>
            <person name="Slenker M."/>
        </authorList>
    </citation>
    <scope>NUCLEOTIDE SEQUENCE [LARGE SCALE GENOMIC DNA]</scope>
    <source>
        <tissue evidence="1">Leaf</tissue>
    </source>
</reference>
<keyword evidence="2" id="KW-1185">Reference proteome</keyword>
<evidence type="ECO:0008006" key="3">
    <source>
        <dbReference type="Google" id="ProtNLM"/>
    </source>
</evidence>
<gene>
    <name evidence="1" type="ORF">V5N11_021595</name>
</gene>
<dbReference type="Proteomes" id="UP001558713">
    <property type="component" value="Unassembled WGS sequence"/>
</dbReference>
<dbReference type="EMBL" id="JBANAX010000180">
    <property type="protein sequence ID" value="KAL1219529.1"/>
    <property type="molecule type" value="Genomic_DNA"/>
</dbReference>
<evidence type="ECO:0000313" key="1">
    <source>
        <dbReference type="EMBL" id="KAL1219529.1"/>
    </source>
</evidence>
<sequence>MTLVVLDIVPPIDEERGSDIERDECYEFQVDETVANFKDEASSLELHDVYHESDNDDEEVDVAVRSDIRHGDGILYKNQKFYNGVAFKEAVLDYTLRTCQNISRNMYDKTRLEYKCLVRVVSGVFNVQ</sequence>
<name>A0ABD1BQP0_CARAN</name>
<organism evidence="1 2">
    <name type="scientific">Cardamine amara subsp. amara</name>
    <dbReference type="NCBI Taxonomy" id="228776"/>
    <lineage>
        <taxon>Eukaryota</taxon>
        <taxon>Viridiplantae</taxon>
        <taxon>Streptophyta</taxon>
        <taxon>Embryophyta</taxon>
        <taxon>Tracheophyta</taxon>
        <taxon>Spermatophyta</taxon>
        <taxon>Magnoliopsida</taxon>
        <taxon>eudicotyledons</taxon>
        <taxon>Gunneridae</taxon>
        <taxon>Pentapetalae</taxon>
        <taxon>rosids</taxon>
        <taxon>malvids</taxon>
        <taxon>Brassicales</taxon>
        <taxon>Brassicaceae</taxon>
        <taxon>Cardamineae</taxon>
        <taxon>Cardamine</taxon>
    </lineage>
</organism>
<evidence type="ECO:0000313" key="2">
    <source>
        <dbReference type="Proteomes" id="UP001558713"/>
    </source>
</evidence>
<comment type="caution">
    <text evidence="1">The sequence shown here is derived from an EMBL/GenBank/DDBJ whole genome shotgun (WGS) entry which is preliminary data.</text>
</comment>
<protein>
    <recommendedName>
        <fullName evidence="3">Transposase MuDR plant domain-containing protein</fullName>
    </recommendedName>
</protein>
<dbReference type="AlphaFoldDB" id="A0ABD1BQP0"/>
<accession>A0ABD1BQP0</accession>